<dbReference type="InterPro" id="IPR013022">
    <property type="entry name" value="Xyl_isomerase-like_TIM-brl"/>
</dbReference>
<reference evidence="3 4" key="1">
    <citation type="submission" date="2019-03" db="EMBL/GenBank/DDBJ databases">
        <title>Genomic Encyclopedia of Type Strains, Phase IV (KMG-IV): sequencing the most valuable type-strain genomes for metagenomic binning, comparative biology and taxonomic classification.</title>
        <authorList>
            <person name="Goeker M."/>
        </authorList>
    </citation>
    <scope>NUCLEOTIDE SEQUENCE [LARGE SCALE GENOMIC DNA]</scope>
    <source>
        <strain evidence="3 4">DSM 100451</strain>
    </source>
</reference>
<evidence type="ECO:0000313" key="3">
    <source>
        <dbReference type="EMBL" id="TCL56366.1"/>
    </source>
</evidence>
<dbReference type="AlphaFoldDB" id="A0A4R1QR86"/>
<proteinExistence type="predicted"/>
<dbReference type="Proteomes" id="UP000295184">
    <property type="component" value="Unassembled WGS sequence"/>
</dbReference>
<dbReference type="GO" id="GO:0016853">
    <property type="term" value="F:isomerase activity"/>
    <property type="evidence" value="ECO:0007669"/>
    <property type="project" value="UniProtKB-KW"/>
</dbReference>
<comment type="caution">
    <text evidence="3">The sequence shown here is derived from an EMBL/GenBank/DDBJ whole genome shotgun (WGS) entry which is preliminary data.</text>
</comment>
<dbReference type="GeneID" id="97381363"/>
<evidence type="ECO:0000313" key="4">
    <source>
        <dbReference type="Proteomes" id="UP000295184"/>
    </source>
</evidence>
<dbReference type="EC" id="5.1.3.41" evidence="2"/>
<evidence type="ECO:0000313" key="2">
    <source>
        <dbReference type="EMBL" id="MDM8202294.1"/>
    </source>
</evidence>
<dbReference type="Gene3D" id="3.20.20.150">
    <property type="entry name" value="Divalent-metal-dependent TIM barrel enzymes"/>
    <property type="match status" value="1"/>
</dbReference>
<feature type="domain" description="Xylose isomerase-like TIM barrel" evidence="1">
    <location>
        <begin position="20"/>
        <end position="251"/>
    </location>
</feature>
<dbReference type="STRING" id="1650663.GCA_001486665_02543"/>
<evidence type="ECO:0000313" key="5">
    <source>
        <dbReference type="Proteomes" id="UP001529380"/>
    </source>
</evidence>
<protein>
    <submittedName>
        <fullName evidence="2">Fructoselysine 3-epimerase</fullName>
        <ecNumber evidence="2">5.1.3.41</ecNumber>
    </submittedName>
    <submittedName>
        <fullName evidence="3">Protein FrlC</fullName>
    </submittedName>
</protein>
<organism evidence="3 4">
    <name type="scientific">Allofournierella massiliensis</name>
    <dbReference type="NCBI Taxonomy" id="1650663"/>
    <lineage>
        <taxon>Bacteria</taxon>
        <taxon>Bacillati</taxon>
        <taxon>Bacillota</taxon>
        <taxon>Clostridia</taxon>
        <taxon>Eubacteriales</taxon>
        <taxon>Oscillospiraceae</taxon>
        <taxon>Allofournierella</taxon>
    </lineage>
</organism>
<dbReference type="Proteomes" id="UP001529380">
    <property type="component" value="Unassembled WGS sequence"/>
</dbReference>
<dbReference type="InterPro" id="IPR036237">
    <property type="entry name" value="Xyl_isomerase-like_sf"/>
</dbReference>
<reference evidence="5" key="3">
    <citation type="submission" date="2023-06" db="EMBL/GenBank/DDBJ databases">
        <title>Identification and characterization of horizontal gene transfer across gut microbiota members of farm animals based on homology search.</title>
        <authorList>
            <person name="Zeman M."/>
            <person name="Kubasova T."/>
            <person name="Jahodarova E."/>
            <person name="Nykrynova M."/>
            <person name="Rychlik I."/>
        </authorList>
    </citation>
    <scope>NUCLEOTIDE SEQUENCE [LARGE SCALE GENOMIC DNA]</scope>
    <source>
        <strain evidence="5">ET340</strain>
    </source>
</reference>
<dbReference type="NCBIfam" id="NF007360">
    <property type="entry name" value="PRK09856.1"/>
    <property type="match status" value="1"/>
</dbReference>
<dbReference type="Pfam" id="PF01261">
    <property type="entry name" value="AP_endonuc_2"/>
    <property type="match status" value="1"/>
</dbReference>
<keyword evidence="5" id="KW-1185">Reference proteome</keyword>
<sequence>MMKLGMFTSGYQRNPLEHCFQDAKEFGYDYIELWGGRPHAYAPDLKAGDINEVRRLIEKYEMPVLGYTPEHNAYPYNYMIGSEAQREDAVEYLKLCLDMAKEMGAEYMLTSPANGGYLATYDELWPRLEKTIRELGEHAAKVGVKLTVEALTPYESNFFTRANDLAELFRRIDNPYVVGMCDVVPPFVQHESIMAYFDKLGDKMDHMHIIDGEQGTDSHIMPGEGSMPLQEMFHELARIGYDRTATLELVLGYINEPRMYARRAVENVRAMMAHAGM</sequence>
<reference evidence="2 5" key="4">
    <citation type="submission" date="2023-06" db="EMBL/GenBank/DDBJ databases">
        <authorList>
            <person name="Zeman M."/>
            <person name="Kubasova T."/>
            <person name="Jahodarova E."/>
            <person name="Nykrynova M."/>
            <person name="Rychlik I."/>
        </authorList>
    </citation>
    <scope>NUCLEOTIDE SEQUENCE [LARGE SCALE GENOMIC DNA]</scope>
    <source>
        <strain evidence="2 5">ET340</strain>
    </source>
</reference>
<gene>
    <name evidence="2" type="primary">frlC</name>
    <name evidence="3" type="ORF">EDD77_11324</name>
    <name evidence="2" type="ORF">QUW08_13465</name>
</gene>
<dbReference type="PANTHER" id="PTHR12110">
    <property type="entry name" value="HYDROXYPYRUVATE ISOMERASE"/>
    <property type="match status" value="1"/>
</dbReference>
<keyword evidence="2" id="KW-0413">Isomerase</keyword>
<dbReference type="EMBL" id="JAUDCL010000033">
    <property type="protein sequence ID" value="MDM8202294.1"/>
    <property type="molecule type" value="Genomic_DNA"/>
</dbReference>
<dbReference type="PANTHER" id="PTHR12110:SF21">
    <property type="entry name" value="XYLOSE ISOMERASE-LIKE TIM BARREL DOMAIN-CONTAINING PROTEIN"/>
    <property type="match status" value="1"/>
</dbReference>
<dbReference type="RefSeq" id="WP_242868427.1">
    <property type="nucleotide sequence ID" value="NZ_CABKVM010000018.1"/>
</dbReference>
<name>A0A4R1QR86_9FIRM</name>
<dbReference type="InterPro" id="IPR050312">
    <property type="entry name" value="IolE/XylAMocC-like"/>
</dbReference>
<accession>A0A4R1QR86</accession>
<reference evidence="2 5" key="2">
    <citation type="submission" date="2023-06" db="EMBL/GenBank/DDBJ databases">
        <title>Identification and characterization of horizontal gene transfer across gut microbiota members of farm animals based on homology search.</title>
        <authorList>
            <person name="Schwarzerova J."/>
            <person name="Nykrynova M."/>
            <person name="Jureckova K."/>
            <person name="Cejkova D."/>
            <person name="Rychlik I."/>
        </authorList>
    </citation>
    <scope>NUCLEOTIDE SEQUENCE [LARGE SCALE GENOMIC DNA]</scope>
    <source>
        <strain evidence="2 5">ET340</strain>
    </source>
</reference>
<dbReference type="EMBL" id="SLUM01000013">
    <property type="protein sequence ID" value="TCL56366.1"/>
    <property type="molecule type" value="Genomic_DNA"/>
</dbReference>
<dbReference type="SUPFAM" id="SSF51658">
    <property type="entry name" value="Xylose isomerase-like"/>
    <property type="match status" value="1"/>
</dbReference>
<evidence type="ECO:0000259" key="1">
    <source>
        <dbReference type="Pfam" id="PF01261"/>
    </source>
</evidence>